<dbReference type="STRING" id="2010991.A0A3M2SE48"/>
<sequence>MAPGRIEITSAEDELSRRRERGRRSQAAFRKRQAQATQVLSDQNRRLIEGVQKAVDAVQGDERQEILDAIANLATIAGVNPKDSPLQDTLTPSEDDDITIDVLTSDFTCNTKSSTSTNTQLFNPAPRRLDCGIWLDPLHYRRISLPPQDIIPYLGPGSKTFAGQLFWSVMDHSLNGCKHPHAEASAVVKTGLGHSKATQDVKVSFIRRMVEARLEFRKTGSISPEHASAAENDLGMVLCNLVETDYRARGKDPDLWLSCVAIAQRVKSIAGVPAFVLLERAAQDEGDDDLRDALSHVKCRLSDTGVCFGDGPRWNVDVVDSLFLDPILQAMGRL</sequence>
<dbReference type="OrthoDB" id="4737775at2759"/>
<proteinExistence type="predicted"/>
<dbReference type="Proteomes" id="UP000277212">
    <property type="component" value="Unassembled WGS sequence"/>
</dbReference>
<protein>
    <recommendedName>
        <fullName evidence="4">BZIP domain-containing protein</fullName>
    </recommendedName>
</protein>
<evidence type="ECO:0000313" key="3">
    <source>
        <dbReference type="Proteomes" id="UP000277212"/>
    </source>
</evidence>
<feature type="region of interest" description="Disordered" evidence="1">
    <location>
        <begin position="1"/>
        <end position="36"/>
    </location>
</feature>
<feature type="compositionally biased region" description="Basic residues" evidence="1">
    <location>
        <begin position="18"/>
        <end position="33"/>
    </location>
</feature>
<gene>
    <name evidence="2" type="ORF">CDV36_004496</name>
</gene>
<evidence type="ECO:0008006" key="4">
    <source>
        <dbReference type="Google" id="ProtNLM"/>
    </source>
</evidence>
<keyword evidence="3" id="KW-1185">Reference proteome</keyword>
<reference evidence="2 3" key="1">
    <citation type="submission" date="2017-06" db="EMBL/GenBank/DDBJ databases">
        <title>Comparative genomic analysis of Ambrosia Fusariam Clade fungi.</title>
        <authorList>
            <person name="Stajich J.E."/>
            <person name="Carrillo J."/>
            <person name="Kijimoto T."/>
            <person name="Eskalen A."/>
            <person name="O'Donnell K."/>
            <person name="Kasson M."/>
        </authorList>
    </citation>
    <scope>NUCLEOTIDE SEQUENCE [LARGE SCALE GENOMIC DNA]</scope>
    <source>
        <strain evidence="2">UCR3666</strain>
    </source>
</reference>
<evidence type="ECO:0000313" key="2">
    <source>
        <dbReference type="EMBL" id="RMJ15824.1"/>
    </source>
</evidence>
<dbReference type="AlphaFoldDB" id="A0A3M2SE48"/>
<evidence type="ECO:0000256" key="1">
    <source>
        <dbReference type="SAM" id="MobiDB-lite"/>
    </source>
</evidence>
<name>A0A3M2SE48_9HYPO</name>
<dbReference type="EMBL" id="NKUJ01000058">
    <property type="protein sequence ID" value="RMJ15824.1"/>
    <property type="molecule type" value="Genomic_DNA"/>
</dbReference>
<comment type="caution">
    <text evidence="2">The sequence shown here is derived from an EMBL/GenBank/DDBJ whole genome shotgun (WGS) entry which is preliminary data.</text>
</comment>
<accession>A0A3M2SE48</accession>
<organism evidence="2 3">
    <name type="scientific">Fusarium kuroshium</name>
    <dbReference type="NCBI Taxonomy" id="2010991"/>
    <lineage>
        <taxon>Eukaryota</taxon>
        <taxon>Fungi</taxon>
        <taxon>Dikarya</taxon>
        <taxon>Ascomycota</taxon>
        <taxon>Pezizomycotina</taxon>
        <taxon>Sordariomycetes</taxon>
        <taxon>Hypocreomycetidae</taxon>
        <taxon>Hypocreales</taxon>
        <taxon>Nectriaceae</taxon>
        <taxon>Fusarium</taxon>
        <taxon>Fusarium solani species complex</taxon>
    </lineage>
</organism>